<accession>A0A1H0VM03</accession>
<dbReference type="InterPro" id="IPR003660">
    <property type="entry name" value="HAMP_dom"/>
</dbReference>
<feature type="transmembrane region" description="Helical" evidence="12">
    <location>
        <begin position="267"/>
        <end position="287"/>
    </location>
</feature>
<evidence type="ECO:0000259" key="13">
    <source>
        <dbReference type="PROSITE" id="PS50885"/>
    </source>
</evidence>
<proteinExistence type="predicted"/>
<feature type="transmembrane region" description="Helical" evidence="12">
    <location>
        <begin position="7"/>
        <end position="26"/>
    </location>
</feature>
<comment type="subcellular location">
    <subcellularLocation>
        <location evidence="1">Cell membrane</location>
        <topology evidence="1">Multi-pass membrane protein</topology>
    </subcellularLocation>
</comment>
<dbReference type="PROSITE" id="PS50885">
    <property type="entry name" value="HAMP"/>
    <property type="match status" value="1"/>
</dbReference>
<keyword evidence="5 12" id="KW-0812">Transmembrane</keyword>
<keyword evidence="6" id="KW-0547">Nucleotide-binding</keyword>
<evidence type="ECO:0000313" key="14">
    <source>
        <dbReference type="EMBL" id="SDP79393.1"/>
    </source>
</evidence>
<keyword evidence="4" id="KW-0808">Transferase</keyword>
<evidence type="ECO:0000256" key="9">
    <source>
        <dbReference type="ARBA" id="ARBA00022989"/>
    </source>
</evidence>
<keyword evidence="2" id="KW-1003">Cell membrane</keyword>
<dbReference type="InterPro" id="IPR036890">
    <property type="entry name" value="HATPase_C_sf"/>
</dbReference>
<keyword evidence="10" id="KW-0902">Two-component regulatory system</keyword>
<evidence type="ECO:0000256" key="12">
    <source>
        <dbReference type="SAM" id="Phobius"/>
    </source>
</evidence>
<sequence>MFKHYRTFYTVLLLILLSMTIVMTMYTHIINTSLTTVQENIQANNLNRLRQLVNHVDNSVDQLSIQAISMEVNPTIKLLSAIDILDNYEQIKLRTEVENMINLHRFSQGWNNQISVYSHLINKWVGTTEITSPPEEENSTLVWTFNPSKERFETYRRNDDFTIRITFQKDNLEQIVNNAKIQNNHPFFVNSNHSVIIDNNSDKDFLQEKVLALSKSLTNREEGTEIITIDRTEYMVNFIRSKTLGWYLVDYLPLDVVLQPINQTRNIFYATCTILLIGSIITLIYLYRKVQVPIITMLKGVQSIRSGDYSYRINKKSNNEFDILYKNFNEMVEEIEELVERVYKEKVISREAMIKKLQAQINPHFLYNCLFFINNMNRLGNDEAVEAMTHNLAAYFRYSTRLDKPMTSLAKEIDVVENYLNIQQLRMERLKFEINIPDSMKSLVIPKLLIQPLVENSVVHGIENKQGAGFIRITGIIEDKLYRIIVEDNGKGMSQEDIQKLYERIHLPLDDKMGCALWNINQRMEIHYGNPAGIEITKSTLGGLCITLFWPNHNLEGGLPYVPIINS</sequence>
<evidence type="ECO:0000256" key="10">
    <source>
        <dbReference type="ARBA" id="ARBA00023012"/>
    </source>
</evidence>
<evidence type="ECO:0000256" key="8">
    <source>
        <dbReference type="ARBA" id="ARBA00022840"/>
    </source>
</evidence>
<dbReference type="Pfam" id="PF00672">
    <property type="entry name" value="HAMP"/>
    <property type="match status" value="1"/>
</dbReference>
<name>A0A1H0VM03_9BACI</name>
<dbReference type="Gene3D" id="6.10.340.10">
    <property type="match status" value="1"/>
</dbReference>
<dbReference type="SMART" id="SM00304">
    <property type="entry name" value="HAMP"/>
    <property type="match status" value="1"/>
</dbReference>
<evidence type="ECO:0000256" key="2">
    <source>
        <dbReference type="ARBA" id="ARBA00022475"/>
    </source>
</evidence>
<dbReference type="InterPro" id="IPR003594">
    <property type="entry name" value="HATPase_dom"/>
</dbReference>
<dbReference type="Pfam" id="PF02518">
    <property type="entry name" value="HATPase_c"/>
    <property type="match status" value="1"/>
</dbReference>
<dbReference type="EMBL" id="FNJU01000007">
    <property type="protein sequence ID" value="SDP79393.1"/>
    <property type="molecule type" value="Genomic_DNA"/>
</dbReference>
<dbReference type="SUPFAM" id="SSF55874">
    <property type="entry name" value="ATPase domain of HSP90 chaperone/DNA topoisomerase II/histidine kinase"/>
    <property type="match status" value="1"/>
</dbReference>
<dbReference type="OrthoDB" id="2521939at2"/>
<keyword evidence="3" id="KW-0597">Phosphoprotein</keyword>
<dbReference type="SUPFAM" id="SSF158472">
    <property type="entry name" value="HAMP domain-like"/>
    <property type="match status" value="1"/>
</dbReference>
<evidence type="ECO:0000256" key="7">
    <source>
        <dbReference type="ARBA" id="ARBA00022777"/>
    </source>
</evidence>
<evidence type="ECO:0000313" key="15">
    <source>
        <dbReference type="Proteomes" id="UP000199159"/>
    </source>
</evidence>
<evidence type="ECO:0000256" key="6">
    <source>
        <dbReference type="ARBA" id="ARBA00022741"/>
    </source>
</evidence>
<dbReference type="RefSeq" id="WP_090855653.1">
    <property type="nucleotide sequence ID" value="NZ_FNJU01000007.1"/>
</dbReference>
<keyword evidence="7 14" id="KW-0418">Kinase</keyword>
<evidence type="ECO:0000256" key="5">
    <source>
        <dbReference type="ARBA" id="ARBA00022692"/>
    </source>
</evidence>
<protein>
    <submittedName>
        <fullName evidence="14">Two-component system, sensor histidine kinase YesM</fullName>
    </submittedName>
</protein>
<dbReference type="Gene3D" id="3.30.565.10">
    <property type="entry name" value="Histidine kinase-like ATPase, C-terminal domain"/>
    <property type="match status" value="1"/>
</dbReference>
<dbReference type="GO" id="GO:0005886">
    <property type="term" value="C:plasma membrane"/>
    <property type="evidence" value="ECO:0007669"/>
    <property type="project" value="UniProtKB-SubCell"/>
</dbReference>
<keyword evidence="11 12" id="KW-0472">Membrane</keyword>
<dbReference type="Proteomes" id="UP000199159">
    <property type="component" value="Unassembled WGS sequence"/>
</dbReference>
<dbReference type="PANTHER" id="PTHR34220">
    <property type="entry name" value="SENSOR HISTIDINE KINASE YPDA"/>
    <property type="match status" value="1"/>
</dbReference>
<evidence type="ECO:0000256" key="4">
    <source>
        <dbReference type="ARBA" id="ARBA00022679"/>
    </source>
</evidence>
<dbReference type="Pfam" id="PF06580">
    <property type="entry name" value="His_kinase"/>
    <property type="match status" value="1"/>
</dbReference>
<dbReference type="GO" id="GO:0000155">
    <property type="term" value="F:phosphorelay sensor kinase activity"/>
    <property type="evidence" value="ECO:0007669"/>
    <property type="project" value="InterPro"/>
</dbReference>
<dbReference type="CDD" id="cd06225">
    <property type="entry name" value="HAMP"/>
    <property type="match status" value="1"/>
</dbReference>
<reference evidence="15" key="1">
    <citation type="submission" date="2016-10" db="EMBL/GenBank/DDBJ databases">
        <authorList>
            <person name="Varghese N."/>
            <person name="Submissions S."/>
        </authorList>
    </citation>
    <scope>NUCLEOTIDE SEQUENCE [LARGE SCALE GENOMIC DNA]</scope>
    <source>
        <strain evidence="15">IBRC-M10078</strain>
    </source>
</reference>
<evidence type="ECO:0000256" key="3">
    <source>
        <dbReference type="ARBA" id="ARBA00022553"/>
    </source>
</evidence>
<organism evidence="14 15">
    <name type="scientific">Litchfieldia salsa</name>
    <dbReference type="NCBI Taxonomy" id="930152"/>
    <lineage>
        <taxon>Bacteria</taxon>
        <taxon>Bacillati</taxon>
        <taxon>Bacillota</taxon>
        <taxon>Bacilli</taxon>
        <taxon>Bacillales</taxon>
        <taxon>Bacillaceae</taxon>
        <taxon>Litchfieldia</taxon>
    </lineage>
</organism>
<evidence type="ECO:0000256" key="11">
    <source>
        <dbReference type="ARBA" id="ARBA00023136"/>
    </source>
</evidence>
<dbReference type="InterPro" id="IPR050640">
    <property type="entry name" value="Bact_2-comp_sensor_kinase"/>
</dbReference>
<feature type="domain" description="HAMP" evidence="13">
    <location>
        <begin position="288"/>
        <end position="340"/>
    </location>
</feature>
<dbReference type="InterPro" id="IPR010559">
    <property type="entry name" value="Sig_transdc_His_kin_internal"/>
</dbReference>
<dbReference type="Gene3D" id="3.30.450.20">
    <property type="entry name" value="PAS domain"/>
    <property type="match status" value="1"/>
</dbReference>
<evidence type="ECO:0000256" key="1">
    <source>
        <dbReference type="ARBA" id="ARBA00004651"/>
    </source>
</evidence>
<keyword evidence="8" id="KW-0067">ATP-binding</keyword>
<dbReference type="AlphaFoldDB" id="A0A1H0VM03"/>
<keyword evidence="15" id="KW-1185">Reference proteome</keyword>
<gene>
    <name evidence="14" type="ORF">SAMN05216565_10761</name>
</gene>
<dbReference type="STRING" id="930152.SAMN05216565_10761"/>
<dbReference type="GO" id="GO:0005524">
    <property type="term" value="F:ATP binding"/>
    <property type="evidence" value="ECO:0007669"/>
    <property type="project" value="UniProtKB-KW"/>
</dbReference>
<keyword evidence="9 12" id="KW-1133">Transmembrane helix</keyword>
<dbReference type="PANTHER" id="PTHR34220:SF11">
    <property type="entry name" value="SENSOR PROTEIN KINASE HPTS"/>
    <property type="match status" value="1"/>
</dbReference>